<reference evidence="6 7" key="1">
    <citation type="submission" date="2016-10" db="EMBL/GenBank/DDBJ databases">
        <authorList>
            <person name="de Groot N.N."/>
        </authorList>
    </citation>
    <scope>NUCLEOTIDE SEQUENCE [LARGE SCALE GENOMIC DNA]</scope>
    <source>
        <strain evidence="6 7">DSM 45514</strain>
    </source>
</reference>
<gene>
    <name evidence="6" type="ORF">SAMN04488112_10761</name>
</gene>
<dbReference type="Pfam" id="PF01566">
    <property type="entry name" value="Nramp"/>
    <property type="match status" value="1"/>
</dbReference>
<dbReference type="PANTHER" id="PTHR11706:SF3">
    <property type="entry name" value="METAL ION TRANSPORT PROTEIN"/>
    <property type="match status" value="1"/>
</dbReference>
<accession>A0A1G6L728</accession>
<dbReference type="EMBL" id="FMZA01000007">
    <property type="protein sequence ID" value="SDC38555.1"/>
    <property type="molecule type" value="Genomic_DNA"/>
</dbReference>
<evidence type="ECO:0000256" key="1">
    <source>
        <dbReference type="ARBA" id="ARBA00004141"/>
    </source>
</evidence>
<feature type="transmembrane region" description="Helical" evidence="5">
    <location>
        <begin position="140"/>
        <end position="159"/>
    </location>
</feature>
<protein>
    <submittedName>
        <fullName evidence="6">Mn2+ and Fe2+ transporters of the NRAMP family</fullName>
    </submittedName>
</protein>
<dbReference type="PANTHER" id="PTHR11706">
    <property type="entry name" value="SOLUTE CARRIER PROTEIN FAMILY 11 MEMBER"/>
    <property type="match status" value="1"/>
</dbReference>
<evidence type="ECO:0000256" key="5">
    <source>
        <dbReference type="SAM" id="Phobius"/>
    </source>
</evidence>
<feature type="transmembrane region" description="Helical" evidence="5">
    <location>
        <begin position="100"/>
        <end position="120"/>
    </location>
</feature>
<keyword evidence="2 5" id="KW-0812">Transmembrane</keyword>
<dbReference type="GO" id="GO:0034755">
    <property type="term" value="P:iron ion transmembrane transport"/>
    <property type="evidence" value="ECO:0007669"/>
    <property type="project" value="TreeGrafter"/>
</dbReference>
<feature type="transmembrane region" description="Helical" evidence="5">
    <location>
        <begin position="298"/>
        <end position="323"/>
    </location>
</feature>
<keyword evidence="7" id="KW-1185">Reference proteome</keyword>
<feature type="transmembrane region" description="Helical" evidence="5">
    <location>
        <begin position="248"/>
        <end position="269"/>
    </location>
</feature>
<feature type="transmembrane region" description="Helical" evidence="5">
    <location>
        <begin position="372"/>
        <end position="395"/>
    </location>
</feature>
<feature type="transmembrane region" description="Helical" evidence="5">
    <location>
        <begin position="205"/>
        <end position="227"/>
    </location>
</feature>
<organism evidence="6 7">
    <name type="scientific">Melghirimyces thermohalophilus</name>
    <dbReference type="NCBI Taxonomy" id="1236220"/>
    <lineage>
        <taxon>Bacteria</taxon>
        <taxon>Bacillati</taxon>
        <taxon>Bacillota</taxon>
        <taxon>Bacilli</taxon>
        <taxon>Bacillales</taxon>
        <taxon>Thermoactinomycetaceae</taxon>
        <taxon>Melghirimyces</taxon>
    </lineage>
</organism>
<dbReference type="AlphaFoldDB" id="A0A1G6L728"/>
<dbReference type="GO" id="GO:0005384">
    <property type="term" value="F:manganese ion transmembrane transporter activity"/>
    <property type="evidence" value="ECO:0007669"/>
    <property type="project" value="TreeGrafter"/>
</dbReference>
<dbReference type="GO" id="GO:0015086">
    <property type="term" value="F:cadmium ion transmembrane transporter activity"/>
    <property type="evidence" value="ECO:0007669"/>
    <property type="project" value="TreeGrafter"/>
</dbReference>
<feature type="transmembrane region" description="Helical" evidence="5">
    <location>
        <begin position="63"/>
        <end position="79"/>
    </location>
</feature>
<dbReference type="STRING" id="1236220.SAMN04488112_10761"/>
<dbReference type="Proteomes" id="UP000199387">
    <property type="component" value="Unassembled WGS sequence"/>
</dbReference>
<keyword evidence="3 5" id="KW-1133">Transmembrane helix</keyword>
<name>A0A1G6L728_9BACL</name>
<sequence length="434" mass="47181">MKSLNIMEGMIISTQLNPLRKTPPQSITSRLKQVGPGVILAATGVGVGDLVAALVAGTLYGHVFVWAVIIGALIKFCLNEGIGRWTLASGQTILQGWRQLGSWATGYFGVYVLIWGLIYGAAVTSTTALATTAMFPGTPLWAWAVFHGLLGFLLIWTGRYRFFEKVMMGLVGVMFITVIGSAALIAPNLATLSLGLIPRVPDGSLFYALGLIGGVGGTITMASYGYWLREKGWNRVGWVPMMRLDTTVAYTMTGLFTLALLVIGAEILYGTGIVLKGDQGLISLAQLLGEELGQPVRWLFLIGFWSASFTSLLGVWNGVPYLFSDFVRTIRNIPAEEAAPYLSDRSPYYRGYLAWLTFPPMLLLFLEKPFALVIAYGALGALFMPFLALTLLWLLNSDQVASVYRNGWMANVTLAASILLFAVLAIQELAAFFQ</sequence>
<dbReference type="GO" id="GO:0005886">
    <property type="term" value="C:plasma membrane"/>
    <property type="evidence" value="ECO:0007669"/>
    <property type="project" value="TreeGrafter"/>
</dbReference>
<comment type="subcellular location">
    <subcellularLocation>
        <location evidence="1">Membrane</location>
        <topology evidence="1">Multi-pass membrane protein</topology>
    </subcellularLocation>
</comment>
<evidence type="ECO:0000256" key="4">
    <source>
        <dbReference type="ARBA" id="ARBA00023136"/>
    </source>
</evidence>
<feature type="transmembrane region" description="Helical" evidence="5">
    <location>
        <begin position="38"/>
        <end position="57"/>
    </location>
</feature>
<evidence type="ECO:0000313" key="7">
    <source>
        <dbReference type="Proteomes" id="UP000199387"/>
    </source>
</evidence>
<evidence type="ECO:0000256" key="2">
    <source>
        <dbReference type="ARBA" id="ARBA00022692"/>
    </source>
</evidence>
<feature type="transmembrane region" description="Helical" evidence="5">
    <location>
        <begin position="348"/>
        <end position="366"/>
    </location>
</feature>
<dbReference type="NCBIfam" id="NF037982">
    <property type="entry name" value="Nramp_1"/>
    <property type="match status" value="2"/>
</dbReference>
<dbReference type="InterPro" id="IPR001046">
    <property type="entry name" value="NRAMP_fam"/>
</dbReference>
<feature type="transmembrane region" description="Helical" evidence="5">
    <location>
        <begin position="407"/>
        <end position="426"/>
    </location>
</feature>
<evidence type="ECO:0000256" key="3">
    <source>
        <dbReference type="ARBA" id="ARBA00022989"/>
    </source>
</evidence>
<feature type="transmembrane region" description="Helical" evidence="5">
    <location>
        <begin position="166"/>
        <end position="185"/>
    </location>
</feature>
<evidence type="ECO:0000313" key="6">
    <source>
        <dbReference type="EMBL" id="SDC38555.1"/>
    </source>
</evidence>
<proteinExistence type="predicted"/>
<keyword evidence="4 5" id="KW-0472">Membrane</keyword>